<gene>
    <name evidence="1" type="ORF">SNAT2548_LOCUS26722</name>
</gene>
<protein>
    <submittedName>
        <fullName evidence="1">Uncharacterized protein</fullName>
    </submittedName>
</protein>
<name>A0A812SCU2_9DINO</name>
<accession>A0A812SCU2</accession>
<dbReference type="AlphaFoldDB" id="A0A812SCU2"/>
<dbReference type="PANTHER" id="PTHR38899:SF1">
    <property type="entry name" value="PROTEIN KINASE"/>
    <property type="match status" value="1"/>
</dbReference>
<sequence>MMCQARQMKGGQQAVAFQQTGAGSTLTSHIFHKFAREWHGPASEVATARDGSGKVKLGLLNASLWQDAQPPCASGVSRLRTFSGDENTNTTLPMAYVWEELFGSPFFWLRAPEWETALPAFPDPEVNSPTRRLKVLYALLVSGECTAMRHALGVGDQTYGCCLSLDLVLVIWNFHAFRLQLQRILANQVPVPVSDCQFYLFGDEIVGRKCDPREGFQNKVQELFRVYPAYQDDSRRRPNLQTSISCQLPNGRSFCRSATERGAAELGKEQDPFFRRQRSVSLCLRKHAAWDIEHHDGYSHGISRGDLDDGKVDNNATSYSDNTTLTPQSACLDVGDMCPLPMSRCSSMRSAATSSGNWQQPESTLIFLDWDDTVFPTTWLESKKAFQAWCRSGAWRSEAAPVLDAADVGMLKEMEQAARSIVSTAFDLGHVCCVTLAQPPWQEVSMKVFMPNLYELWQDLGIEVVYASQETDSRRYGSSAPAARAIVKDANEQDDLFKQQQMQKKMKAMEKTVKRVFGQSWKNLISIGDGEAEWDALHDLAFNHENPVSARTHRQKELRVKTVKLLEEPTCSLLQSQLKVLEAWLPSIALGEDDITMRLPENEDEILALHQAFMSEPF</sequence>
<evidence type="ECO:0000313" key="2">
    <source>
        <dbReference type="Proteomes" id="UP000604046"/>
    </source>
</evidence>
<evidence type="ECO:0000313" key="1">
    <source>
        <dbReference type="EMBL" id="CAE7475672.1"/>
    </source>
</evidence>
<dbReference type="EMBL" id="CAJNDS010002439">
    <property type="protein sequence ID" value="CAE7475672.1"/>
    <property type="molecule type" value="Genomic_DNA"/>
</dbReference>
<proteinExistence type="predicted"/>
<dbReference type="Proteomes" id="UP000604046">
    <property type="component" value="Unassembled WGS sequence"/>
</dbReference>
<reference evidence="1" key="1">
    <citation type="submission" date="2021-02" db="EMBL/GenBank/DDBJ databases">
        <authorList>
            <person name="Dougan E. K."/>
            <person name="Rhodes N."/>
            <person name="Thang M."/>
            <person name="Chan C."/>
        </authorList>
    </citation>
    <scope>NUCLEOTIDE SEQUENCE</scope>
</reference>
<keyword evidence="2" id="KW-1185">Reference proteome</keyword>
<comment type="caution">
    <text evidence="1">The sequence shown here is derived from an EMBL/GenBank/DDBJ whole genome shotgun (WGS) entry which is preliminary data.</text>
</comment>
<dbReference type="PANTHER" id="PTHR38899">
    <property type="entry name" value="DOMAIN OOKINETE PROTEIN, PUTATIVE-RELATED"/>
    <property type="match status" value="1"/>
</dbReference>
<dbReference type="OrthoDB" id="423017at2759"/>
<organism evidence="1 2">
    <name type="scientific">Symbiodinium natans</name>
    <dbReference type="NCBI Taxonomy" id="878477"/>
    <lineage>
        <taxon>Eukaryota</taxon>
        <taxon>Sar</taxon>
        <taxon>Alveolata</taxon>
        <taxon>Dinophyceae</taxon>
        <taxon>Suessiales</taxon>
        <taxon>Symbiodiniaceae</taxon>
        <taxon>Symbiodinium</taxon>
    </lineage>
</organism>